<protein>
    <submittedName>
        <fullName evidence="2">Uncharacterized protein</fullName>
    </submittedName>
</protein>
<dbReference type="AlphaFoldDB" id="A0A5N5I7C2"/>
<evidence type="ECO:0000313" key="2">
    <source>
        <dbReference type="EMBL" id="KAB2634332.1"/>
    </source>
</evidence>
<reference evidence="2 3" key="1">
    <citation type="submission" date="2019-09" db="EMBL/GenBank/DDBJ databases">
        <authorList>
            <person name="Ou C."/>
        </authorList>
    </citation>
    <scope>NUCLEOTIDE SEQUENCE [LARGE SCALE GENOMIC DNA]</scope>
    <source>
        <strain evidence="2">S2</strain>
        <tissue evidence="2">Leaf</tissue>
    </source>
</reference>
<keyword evidence="1" id="KW-0472">Membrane</keyword>
<feature type="transmembrane region" description="Helical" evidence="1">
    <location>
        <begin position="23"/>
        <end position="46"/>
    </location>
</feature>
<dbReference type="EMBL" id="SMOL01000075">
    <property type="protein sequence ID" value="KAB2634332.1"/>
    <property type="molecule type" value="Genomic_DNA"/>
</dbReference>
<evidence type="ECO:0000256" key="1">
    <source>
        <dbReference type="SAM" id="Phobius"/>
    </source>
</evidence>
<keyword evidence="1" id="KW-0812">Transmembrane</keyword>
<accession>A0A5N5I7C2</accession>
<gene>
    <name evidence="2" type="ORF">D8674_038388</name>
</gene>
<proteinExistence type="predicted"/>
<keyword evidence="1" id="KW-1133">Transmembrane helix</keyword>
<evidence type="ECO:0000313" key="3">
    <source>
        <dbReference type="Proteomes" id="UP000327157"/>
    </source>
</evidence>
<comment type="caution">
    <text evidence="2">The sequence shown here is derived from an EMBL/GenBank/DDBJ whole genome shotgun (WGS) entry which is preliminary data.</text>
</comment>
<name>A0A5N5I7C2_9ROSA</name>
<keyword evidence="3" id="KW-1185">Reference proteome</keyword>
<reference evidence="2 3" key="2">
    <citation type="submission" date="2019-11" db="EMBL/GenBank/DDBJ databases">
        <title>A de novo genome assembly of a pear dwarfing rootstock.</title>
        <authorList>
            <person name="Wang F."/>
            <person name="Wang J."/>
            <person name="Li S."/>
            <person name="Zhang Y."/>
            <person name="Fang M."/>
            <person name="Ma L."/>
            <person name="Zhao Y."/>
            <person name="Jiang S."/>
        </authorList>
    </citation>
    <scope>NUCLEOTIDE SEQUENCE [LARGE SCALE GENOMIC DNA]</scope>
    <source>
        <strain evidence="2">S2</strain>
        <tissue evidence="2">Leaf</tissue>
    </source>
</reference>
<sequence>MESNIANGCVRVKDGNVILQLLVLPWFGGYMLPFLVDAISVIELLFRKICVWFNPLVNLEEDLILHLCFIRRTVSKGPWNILHFWISLCSLASHSSSGEIKTAIRRYSRSAAFIIESEITVPAWMIMYDTRWVGGWDVKRPFELTKT</sequence>
<organism evidence="2 3">
    <name type="scientific">Pyrus ussuriensis x Pyrus communis</name>
    <dbReference type="NCBI Taxonomy" id="2448454"/>
    <lineage>
        <taxon>Eukaryota</taxon>
        <taxon>Viridiplantae</taxon>
        <taxon>Streptophyta</taxon>
        <taxon>Embryophyta</taxon>
        <taxon>Tracheophyta</taxon>
        <taxon>Spermatophyta</taxon>
        <taxon>Magnoliopsida</taxon>
        <taxon>eudicotyledons</taxon>
        <taxon>Gunneridae</taxon>
        <taxon>Pentapetalae</taxon>
        <taxon>rosids</taxon>
        <taxon>fabids</taxon>
        <taxon>Rosales</taxon>
        <taxon>Rosaceae</taxon>
        <taxon>Amygdaloideae</taxon>
        <taxon>Maleae</taxon>
        <taxon>Pyrus</taxon>
    </lineage>
</organism>
<dbReference type="Proteomes" id="UP000327157">
    <property type="component" value="Unassembled WGS sequence"/>
</dbReference>